<organism evidence="10 11">
    <name type="scientific">Lachancea quebecensis</name>
    <dbReference type="NCBI Taxonomy" id="1654605"/>
    <lineage>
        <taxon>Eukaryota</taxon>
        <taxon>Fungi</taxon>
        <taxon>Dikarya</taxon>
        <taxon>Ascomycota</taxon>
        <taxon>Saccharomycotina</taxon>
        <taxon>Saccharomycetes</taxon>
        <taxon>Saccharomycetales</taxon>
        <taxon>Saccharomycetaceae</taxon>
        <taxon>Lachancea</taxon>
    </lineage>
</organism>
<dbReference type="Pfam" id="PF08295">
    <property type="entry name" value="Sin3_corepress"/>
    <property type="match status" value="1"/>
</dbReference>
<protein>
    <submittedName>
        <fullName evidence="10">LAQU0S03e09164g1_1</fullName>
    </submittedName>
</protein>
<dbReference type="FunFam" id="1.20.1160.11:FF:000003">
    <property type="entry name" value="Paired amphipathic helix SIN3-like protein"/>
    <property type="match status" value="1"/>
</dbReference>
<dbReference type="Pfam" id="PF02671">
    <property type="entry name" value="PAH"/>
    <property type="match status" value="3"/>
</dbReference>
<dbReference type="InterPro" id="IPR036600">
    <property type="entry name" value="PAH_sf"/>
</dbReference>
<evidence type="ECO:0000256" key="3">
    <source>
        <dbReference type="ARBA" id="ARBA00022737"/>
    </source>
</evidence>
<name>A0A0P1KXH0_9SACH</name>
<evidence type="ECO:0000256" key="8">
    <source>
        <dbReference type="SAM" id="MobiDB-lite"/>
    </source>
</evidence>
<dbReference type="PROSITE" id="PS51477">
    <property type="entry name" value="PAH"/>
    <property type="match status" value="3"/>
</dbReference>
<feature type="compositionally biased region" description="Polar residues" evidence="8">
    <location>
        <begin position="87"/>
        <end position="97"/>
    </location>
</feature>
<accession>A0A0P1KXH0</accession>
<dbReference type="InterPro" id="IPR039774">
    <property type="entry name" value="Sin3-like"/>
</dbReference>
<evidence type="ECO:0000313" key="11">
    <source>
        <dbReference type="Proteomes" id="UP000236544"/>
    </source>
</evidence>
<evidence type="ECO:0000256" key="2">
    <source>
        <dbReference type="ARBA" id="ARBA00022491"/>
    </source>
</evidence>
<dbReference type="OrthoDB" id="10265969at2759"/>
<feature type="compositionally biased region" description="Polar residues" evidence="8">
    <location>
        <begin position="38"/>
        <end position="58"/>
    </location>
</feature>
<dbReference type="Proteomes" id="UP000236544">
    <property type="component" value="Unassembled WGS sequence"/>
</dbReference>
<dbReference type="FunFam" id="1.20.1160.11:FF:000001">
    <property type="entry name" value="Paired amphipathic helix protein Sin3"/>
    <property type="match status" value="1"/>
</dbReference>
<dbReference type="InterPro" id="IPR003822">
    <property type="entry name" value="PAH"/>
</dbReference>
<reference evidence="11" key="1">
    <citation type="submission" date="2015-10" db="EMBL/GenBank/DDBJ databases">
        <authorList>
            <person name="Devillers H."/>
        </authorList>
    </citation>
    <scope>NUCLEOTIDE SEQUENCE [LARGE SCALE GENOMIC DNA]</scope>
</reference>
<keyword evidence="5" id="KW-0804">Transcription</keyword>
<sequence>MPPSWTNQPTTQTGTKSSVESPNLSEQQSASGGLPGHTTKSTGEANSNAPTETSQQSHQFVLPSLSGLDTSARAEYGPEAQRLPSIQGAQTQSITSGGSKGFSVASLNNPLPAQQQMLHNQQQQLLQQGVLPLEHVQDPSYRPLNFKDALSYLEQVKFQFNNRPDVYNHFLDIMKDYKSQAIDTLGVIERISTLFKGYPILIQGLNTFLPQGYKIECTLNPSDPHSIKVTTPFDNARELSLTTMRTGNGIVEGHPSLISSDDVSPPKPLGNESAAVQPKLENAAINLSVPAPFHQNQPQHEQQNQQHESQSPVMPPQQRQDQQFMGNRPSGDVEFSHAISYVNKIKTRFADQPEIYKHFLEILQTYQREQKPIHEVYAQVTSLFQNAPDLLDDFKKFLPDATAAHEQQQLLLQQQQQLQQQQIQQHQSHYQNAPQDLDQRHQHTHQPFGTSVPFYQTQQTRPQNLPPLGSFSPPINGRESDSQLNLPVVQPPAMEFTSEQVPHHPRDVIPQAIPGGTLPLSDLRGTMDGGYATQPLQSQDIQFIEPTSRPEIDLDPSLVPVIPEPIRPLENELTLIEETSFFDRAKKYMGNKQVYTEFLKILNLFSQDLIGTEELVDKVEHYLGGNPELFDWFKSFVNYVERPKHIENVIHEKHRLDLDLCEACFPSYKKLPKADTFMPCSGRDEMCWEVLNDEWVGHPVWASEDSGFIAHRKNQYEETLFKIEEERHEYDYYIEANLRTIQLLETIANKISNMTPEEKQTFKLPPGLGHTSMTIYKKVIRKVYDKDRGFEIIDALHENPAVSVPIVLKRLKQKDEEWRRAQREWNKVWRELEQKVFYKSLDHLGLTFKQADKKLLTAKQLISEISSIKVDQSNKRIYPFTPKPKSQLDYDISDKGVLFDILCLVNNFIDHSSTYSNPDKEKLTSFFKGFLSVFFSISYQEIEKSVLGDDDTVSNPRKRSWESEQCLKDLLRSKHKHYKKKDTAVEDDSISDDQDSTEKSTQEIEDEEVIRQEAKKPWLLGNILEEANDHGFVSNRKRFNLFANTNIYVFFRHLTTMYQRLSEVKNMNEEVTQEINSRNVVQFAKDLNLISTQLSDMGLDFKGRNAYDQLLTLCKRLIRNDMEHQWFEESLRQAYKNKAFKIYTVDKVIQSLVKHAHSIITDAKSAEIMILFEKDKQCTTTSTKEQILYRLQVRSYMGLTENMFRIEVNKDSCHVCIQYVAVDDLTLKEPESLKDRWHYYLTSYALSHPTEGIPHEEIKAPFLERTLREDEERDENSEERSPSGHSLSKLRIQVDPESYELQIEPGSKDTFTRFAVNRYLNNGSNKSNADLREERRKYLTSLVNGPRGWKKGLSPTGVEKAKSDLSYVREHGKLASSLHQSPVLVQETRDLPHESAGAKEISASGPHADDTELKAGETTAEDIQGNE</sequence>
<dbReference type="InterPro" id="IPR013194">
    <property type="entry name" value="HDAC_interact_dom"/>
</dbReference>
<feature type="compositionally biased region" description="Basic and acidic residues" evidence="8">
    <location>
        <begin position="1387"/>
        <end position="1397"/>
    </location>
</feature>
<evidence type="ECO:0000313" key="10">
    <source>
        <dbReference type="EMBL" id="CUS21721.1"/>
    </source>
</evidence>
<feature type="region of interest" description="Disordered" evidence="8">
    <location>
        <begin position="1"/>
        <end position="58"/>
    </location>
</feature>
<feature type="region of interest" description="Disordered" evidence="8">
    <location>
        <begin position="293"/>
        <end position="332"/>
    </location>
</feature>
<evidence type="ECO:0000259" key="9">
    <source>
        <dbReference type="SMART" id="SM00761"/>
    </source>
</evidence>
<dbReference type="GO" id="GO:0000122">
    <property type="term" value="P:negative regulation of transcription by RNA polymerase II"/>
    <property type="evidence" value="ECO:0007669"/>
    <property type="project" value="TreeGrafter"/>
</dbReference>
<proteinExistence type="predicted"/>
<feature type="region of interest" description="Disordered" evidence="8">
    <location>
        <begin position="248"/>
        <end position="273"/>
    </location>
</feature>
<feature type="compositionally biased region" description="Low complexity" evidence="8">
    <location>
        <begin position="295"/>
        <end position="312"/>
    </location>
</feature>
<evidence type="ECO:0000256" key="6">
    <source>
        <dbReference type="ARBA" id="ARBA00023242"/>
    </source>
</evidence>
<evidence type="ECO:0000256" key="1">
    <source>
        <dbReference type="ARBA" id="ARBA00004123"/>
    </source>
</evidence>
<dbReference type="GO" id="GO:0003714">
    <property type="term" value="F:transcription corepressor activity"/>
    <property type="evidence" value="ECO:0007669"/>
    <property type="project" value="InterPro"/>
</dbReference>
<keyword evidence="11" id="KW-1185">Reference proteome</keyword>
<keyword evidence="3" id="KW-0677">Repeat</keyword>
<dbReference type="InterPro" id="IPR031693">
    <property type="entry name" value="Sin3_C"/>
</dbReference>
<evidence type="ECO:0000256" key="4">
    <source>
        <dbReference type="ARBA" id="ARBA00023015"/>
    </source>
</evidence>
<dbReference type="EMBL" id="LN890565">
    <property type="protein sequence ID" value="CUS21721.1"/>
    <property type="molecule type" value="Genomic_DNA"/>
</dbReference>
<keyword evidence="4" id="KW-0805">Transcription regulation</keyword>
<dbReference type="SUPFAM" id="SSF47762">
    <property type="entry name" value="PAH2 domain"/>
    <property type="match status" value="3"/>
</dbReference>
<keyword evidence="6 7" id="KW-0539">Nucleus</keyword>
<keyword evidence="2" id="KW-0678">Repressor</keyword>
<dbReference type="PANTHER" id="PTHR12346:SF0">
    <property type="entry name" value="SIN3A, ISOFORM G"/>
    <property type="match status" value="1"/>
</dbReference>
<dbReference type="FunFam" id="1.20.1160.11:FF:000002">
    <property type="entry name" value="Paired amphipathic helix protein SIN3"/>
    <property type="match status" value="1"/>
</dbReference>
<dbReference type="Pfam" id="PF16879">
    <property type="entry name" value="Sin3a_C"/>
    <property type="match status" value="1"/>
</dbReference>
<dbReference type="SMART" id="SM00761">
    <property type="entry name" value="HDAC_interact"/>
    <property type="match status" value="1"/>
</dbReference>
<dbReference type="GO" id="GO:0010628">
    <property type="term" value="P:positive regulation of gene expression"/>
    <property type="evidence" value="ECO:0007669"/>
    <property type="project" value="UniProtKB-ARBA"/>
</dbReference>
<dbReference type="PANTHER" id="PTHR12346">
    <property type="entry name" value="SIN3B-RELATED"/>
    <property type="match status" value="1"/>
</dbReference>
<feature type="compositionally biased region" description="Polar residues" evidence="8">
    <location>
        <begin position="1"/>
        <end position="31"/>
    </location>
</feature>
<feature type="region of interest" description="Disordered" evidence="8">
    <location>
        <begin position="79"/>
        <end position="105"/>
    </location>
</feature>
<evidence type="ECO:0000256" key="5">
    <source>
        <dbReference type="ARBA" id="ARBA00023163"/>
    </source>
</evidence>
<gene>
    <name evidence="10" type="ORF">LAQU0_S03e09164g</name>
</gene>
<feature type="region of interest" description="Disordered" evidence="8">
    <location>
        <begin position="982"/>
        <end position="1007"/>
    </location>
</feature>
<dbReference type="GO" id="GO:0033698">
    <property type="term" value="C:Rpd3L complex"/>
    <property type="evidence" value="ECO:0007669"/>
    <property type="project" value="UniProtKB-ARBA"/>
</dbReference>
<dbReference type="Gene3D" id="1.20.1160.11">
    <property type="entry name" value="Paired amphipathic helix"/>
    <property type="match status" value="3"/>
</dbReference>
<feature type="region of interest" description="Disordered" evidence="8">
    <location>
        <begin position="1376"/>
        <end position="1427"/>
    </location>
</feature>
<feature type="domain" description="Histone deacetylase interacting" evidence="9">
    <location>
        <begin position="660"/>
        <end position="761"/>
    </location>
</feature>
<feature type="region of interest" description="Disordered" evidence="8">
    <location>
        <begin position="459"/>
        <end position="483"/>
    </location>
</feature>
<feature type="compositionally biased region" description="Acidic residues" evidence="8">
    <location>
        <begin position="985"/>
        <end position="995"/>
    </location>
</feature>
<comment type="subcellular location">
    <subcellularLocation>
        <location evidence="1 7">Nucleus</location>
    </subcellularLocation>
</comment>
<feature type="region of interest" description="Disordered" evidence="8">
    <location>
        <begin position="1262"/>
        <end position="1291"/>
    </location>
</feature>
<evidence type="ECO:0000256" key="7">
    <source>
        <dbReference type="PROSITE-ProRule" id="PRU00810"/>
    </source>
</evidence>